<keyword evidence="2" id="KW-1185">Reference proteome</keyword>
<evidence type="ECO:0000313" key="2">
    <source>
        <dbReference type="Proteomes" id="UP001143372"/>
    </source>
</evidence>
<reference evidence="1" key="1">
    <citation type="journal article" date="2014" name="Int. J. Syst. Evol. Microbiol.">
        <title>Complete genome sequence of Corynebacterium casei LMG S-19264T (=DSM 44701T), isolated from a smear-ripened cheese.</title>
        <authorList>
            <consortium name="US DOE Joint Genome Institute (JGI-PGF)"/>
            <person name="Walter F."/>
            <person name="Albersmeier A."/>
            <person name="Kalinowski J."/>
            <person name="Ruckert C."/>
        </authorList>
    </citation>
    <scope>NUCLEOTIDE SEQUENCE</scope>
    <source>
        <strain evidence="1">VKM B-2347</strain>
    </source>
</reference>
<organism evidence="1 2">
    <name type="scientific">Hansschlegelia plantiphila</name>
    <dbReference type="NCBI Taxonomy" id="374655"/>
    <lineage>
        <taxon>Bacteria</taxon>
        <taxon>Pseudomonadati</taxon>
        <taxon>Pseudomonadota</taxon>
        <taxon>Alphaproteobacteria</taxon>
        <taxon>Hyphomicrobiales</taxon>
        <taxon>Methylopilaceae</taxon>
        <taxon>Hansschlegelia</taxon>
    </lineage>
</organism>
<dbReference type="RefSeq" id="WP_271169284.1">
    <property type="nucleotide sequence ID" value="NZ_BSFI01000019.1"/>
</dbReference>
<sequence>MAFGLTSKPTRCSRRPPQAVIELDGVAVGDAAPGSLTARLRDRFWAMMDEPSALIEKIKY</sequence>
<accession>A0A9W6J1E6</accession>
<proteinExistence type="predicted"/>
<name>A0A9W6J1E6_9HYPH</name>
<reference evidence="1" key="2">
    <citation type="submission" date="2023-01" db="EMBL/GenBank/DDBJ databases">
        <authorList>
            <person name="Sun Q."/>
            <person name="Evtushenko L."/>
        </authorList>
    </citation>
    <scope>NUCLEOTIDE SEQUENCE</scope>
    <source>
        <strain evidence="1">VKM B-2347</strain>
    </source>
</reference>
<dbReference type="Proteomes" id="UP001143372">
    <property type="component" value="Unassembled WGS sequence"/>
</dbReference>
<protein>
    <submittedName>
        <fullName evidence="1">Uncharacterized protein</fullName>
    </submittedName>
</protein>
<gene>
    <name evidence="1" type="ORF">GCM10008179_26840</name>
</gene>
<evidence type="ECO:0000313" key="1">
    <source>
        <dbReference type="EMBL" id="GLK69046.1"/>
    </source>
</evidence>
<dbReference type="EMBL" id="BSFI01000019">
    <property type="protein sequence ID" value="GLK69046.1"/>
    <property type="molecule type" value="Genomic_DNA"/>
</dbReference>
<dbReference type="AlphaFoldDB" id="A0A9W6J1E6"/>
<comment type="caution">
    <text evidence="1">The sequence shown here is derived from an EMBL/GenBank/DDBJ whole genome shotgun (WGS) entry which is preliminary data.</text>
</comment>